<reference evidence="2 3" key="1">
    <citation type="submission" date="2019-05" db="EMBL/GenBank/DDBJ databases">
        <title>Another draft genome of Portunus trituberculatus and its Hox gene families provides insights of decapod evolution.</title>
        <authorList>
            <person name="Jeong J.-H."/>
            <person name="Song I."/>
            <person name="Kim S."/>
            <person name="Choi T."/>
            <person name="Kim D."/>
            <person name="Ryu S."/>
            <person name="Kim W."/>
        </authorList>
    </citation>
    <scope>NUCLEOTIDE SEQUENCE [LARGE SCALE GENOMIC DNA]</scope>
    <source>
        <tissue evidence="2">Muscle</tissue>
    </source>
</reference>
<proteinExistence type="inferred from homology"/>
<dbReference type="Gene3D" id="1.25.40.10">
    <property type="entry name" value="Tetratricopeptide repeat domain"/>
    <property type="match status" value="1"/>
</dbReference>
<protein>
    <submittedName>
        <fullName evidence="2">Protein sel-1 1</fullName>
    </submittedName>
</protein>
<dbReference type="SMART" id="SM00671">
    <property type="entry name" value="SEL1"/>
    <property type="match status" value="2"/>
</dbReference>
<accession>A0A5B7EGB8</accession>
<dbReference type="GO" id="GO:0036503">
    <property type="term" value="P:ERAD pathway"/>
    <property type="evidence" value="ECO:0007669"/>
    <property type="project" value="TreeGrafter"/>
</dbReference>
<dbReference type="InterPro" id="IPR011990">
    <property type="entry name" value="TPR-like_helical_dom_sf"/>
</dbReference>
<name>A0A5B7EGB8_PORTR</name>
<dbReference type="Proteomes" id="UP000324222">
    <property type="component" value="Unassembled WGS sequence"/>
</dbReference>
<comment type="caution">
    <text evidence="2">The sequence shown here is derived from an EMBL/GenBank/DDBJ whole genome shotgun (WGS) entry which is preliminary data.</text>
</comment>
<organism evidence="2 3">
    <name type="scientific">Portunus trituberculatus</name>
    <name type="common">Swimming crab</name>
    <name type="synonym">Neptunus trituberculatus</name>
    <dbReference type="NCBI Taxonomy" id="210409"/>
    <lineage>
        <taxon>Eukaryota</taxon>
        <taxon>Metazoa</taxon>
        <taxon>Ecdysozoa</taxon>
        <taxon>Arthropoda</taxon>
        <taxon>Crustacea</taxon>
        <taxon>Multicrustacea</taxon>
        <taxon>Malacostraca</taxon>
        <taxon>Eumalacostraca</taxon>
        <taxon>Eucarida</taxon>
        <taxon>Decapoda</taxon>
        <taxon>Pleocyemata</taxon>
        <taxon>Brachyura</taxon>
        <taxon>Eubrachyura</taxon>
        <taxon>Portunoidea</taxon>
        <taxon>Portunidae</taxon>
        <taxon>Portuninae</taxon>
        <taxon>Portunus</taxon>
    </lineage>
</organism>
<evidence type="ECO:0000256" key="1">
    <source>
        <dbReference type="ARBA" id="ARBA00038101"/>
    </source>
</evidence>
<gene>
    <name evidence="2" type="primary">Sel1l_0</name>
    <name evidence="2" type="ORF">E2C01_025745</name>
</gene>
<evidence type="ECO:0000313" key="3">
    <source>
        <dbReference type="Proteomes" id="UP000324222"/>
    </source>
</evidence>
<keyword evidence="3" id="KW-1185">Reference proteome</keyword>
<dbReference type="OrthoDB" id="27934at2759"/>
<evidence type="ECO:0000313" key="2">
    <source>
        <dbReference type="EMBL" id="MPC32435.1"/>
    </source>
</evidence>
<dbReference type="PANTHER" id="PTHR11102:SF147">
    <property type="entry name" value="SEL1L ADAPTOR SUBUNIT OF ERAD E3 UBIQUITIN LIGASE"/>
    <property type="match status" value="1"/>
</dbReference>
<sequence>MAGYADAQMGLGFMFATGIGKNSSQAKALVHYTFGALGGSQLAQMALAYRYWSGISVASNCETALTYYRKVSHTVASYPDSCPTQYMAKHRK</sequence>
<dbReference type="InterPro" id="IPR006597">
    <property type="entry name" value="Sel1-like"/>
</dbReference>
<dbReference type="InterPro" id="IPR050767">
    <property type="entry name" value="Sel1_AlgK"/>
</dbReference>
<dbReference type="GO" id="GO:0005789">
    <property type="term" value="C:endoplasmic reticulum membrane"/>
    <property type="evidence" value="ECO:0007669"/>
    <property type="project" value="TreeGrafter"/>
</dbReference>
<comment type="similarity">
    <text evidence="1">Belongs to the sel-1 family.</text>
</comment>
<dbReference type="AlphaFoldDB" id="A0A5B7EGB8"/>
<dbReference type="PANTHER" id="PTHR11102">
    <property type="entry name" value="SEL-1-LIKE PROTEIN"/>
    <property type="match status" value="1"/>
</dbReference>
<dbReference type="EMBL" id="VSRR010002625">
    <property type="protein sequence ID" value="MPC32435.1"/>
    <property type="molecule type" value="Genomic_DNA"/>
</dbReference>
<dbReference type="SUPFAM" id="SSF81901">
    <property type="entry name" value="HCP-like"/>
    <property type="match status" value="1"/>
</dbReference>